<keyword evidence="4" id="KW-0963">Cytoplasm</keyword>
<dbReference type="GO" id="GO:0003924">
    <property type="term" value="F:GTPase activity"/>
    <property type="evidence" value="ECO:0007669"/>
    <property type="project" value="TreeGrafter"/>
</dbReference>
<keyword evidence="8" id="KW-1185">Reference proteome</keyword>
<dbReference type="GO" id="GO:0005525">
    <property type="term" value="F:GTP binding"/>
    <property type="evidence" value="ECO:0007669"/>
    <property type="project" value="UniProtKB-KW"/>
</dbReference>
<evidence type="ECO:0000259" key="6">
    <source>
        <dbReference type="PROSITE" id="PS51721"/>
    </source>
</evidence>
<comment type="subcellular location">
    <subcellularLocation>
        <location evidence="4">Cytoplasm</location>
    </subcellularLocation>
</comment>
<evidence type="ECO:0000313" key="8">
    <source>
        <dbReference type="Proteomes" id="UP000831181"/>
    </source>
</evidence>
<dbReference type="InterPro" id="IPR019991">
    <property type="entry name" value="GTP-bd_ribosome_bgen"/>
</dbReference>
<dbReference type="InterPro" id="IPR027417">
    <property type="entry name" value="P-loop_NTPase"/>
</dbReference>
<dbReference type="GO" id="GO:0005737">
    <property type="term" value="C:cytoplasm"/>
    <property type="evidence" value="ECO:0007669"/>
    <property type="project" value="UniProtKB-SubCell"/>
</dbReference>
<feature type="binding site" evidence="5">
    <location>
        <begin position="132"/>
        <end position="137"/>
    </location>
    <ligand>
        <name>GTP</name>
        <dbReference type="ChEBI" id="CHEBI:37565"/>
    </ligand>
</feature>
<dbReference type="FunFam" id="3.40.50.300:FF:000590">
    <property type="entry name" value="Ribosome biogenesis GTPase A"/>
    <property type="match status" value="1"/>
</dbReference>
<organism evidence="7 8">
    <name type="scientific">Nicoliella spurrieriana</name>
    <dbReference type="NCBI Taxonomy" id="2925830"/>
    <lineage>
        <taxon>Bacteria</taxon>
        <taxon>Bacillati</taxon>
        <taxon>Bacillota</taxon>
        <taxon>Bacilli</taxon>
        <taxon>Lactobacillales</taxon>
        <taxon>Lactobacillaceae</taxon>
        <taxon>Nicoliella</taxon>
    </lineage>
</organism>
<dbReference type="SUPFAM" id="SSF52540">
    <property type="entry name" value="P-loop containing nucleoside triphosphate hydrolases"/>
    <property type="match status" value="1"/>
</dbReference>
<dbReference type="CDD" id="cd01856">
    <property type="entry name" value="YlqF"/>
    <property type="match status" value="1"/>
</dbReference>
<evidence type="ECO:0000256" key="1">
    <source>
        <dbReference type="ARBA" id="ARBA00014898"/>
    </source>
</evidence>
<comment type="similarity">
    <text evidence="4">Belongs to the TRAFAC class YlqF/YawG GTPase family. MTG1 subfamily.</text>
</comment>
<dbReference type="RefSeq" id="WP_260116375.1">
    <property type="nucleotide sequence ID" value="NZ_CP093361.1"/>
</dbReference>
<dbReference type="InterPro" id="IPR023179">
    <property type="entry name" value="GTP-bd_ortho_bundle_sf"/>
</dbReference>
<dbReference type="AlphaFoldDB" id="A0A976RRP7"/>
<name>A0A976RRP7_9LACO</name>
<dbReference type="PANTHER" id="PTHR45782:SF4">
    <property type="entry name" value="MITOCHONDRIAL RIBOSOME-ASSOCIATED GTPASE 1"/>
    <property type="match status" value="1"/>
</dbReference>
<evidence type="ECO:0000313" key="7">
    <source>
        <dbReference type="EMBL" id="UQS86573.1"/>
    </source>
</evidence>
<reference evidence="7" key="1">
    <citation type="journal article" date="2022" name="Int. J. Syst. Evol. Microbiol.">
        <title>Apilactobacillus apisilvae sp. nov., Nicolia spurrieriana gen. nov. sp. nov., Bombilactobacillus folatiphilus sp. nov. and Bombilactobacillus thymidiniphilus sp. nov., four new lactic acid bacterial isolates from stingless bees Tetragonula carbonaria and Austroplebeia australis.</title>
        <authorList>
            <person name="Oliphant S.A."/>
            <person name="Watson-Haigh N.S."/>
            <person name="Sumby K.M."/>
            <person name="Gardner J."/>
            <person name="Groom S."/>
            <person name="Jiranek V."/>
        </authorList>
    </citation>
    <scope>NUCLEOTIDE SEQUENCE</scope>
    <source>
        <strain evidence="7">SGEP1_A5</strain>
    </source>
</reference>
<feature type="domain" description="CP-type G" evidence="6">
    <location>
        <begin position="12"/>
        <end position="180"/>
    </location>
</feature>
<protein>
    <recommendedName>
        <fullName evidence="1 4">Ribosome biogenesis GTPase A</fullName>
    </recommendedName>
</protein>
<evidence type="ECO:0000256" key="4">
    <source>
        <dbReference type="PIRNR" id="PIRNR006230"/>
    </source>
</evidence>
<dbReference type="Gene3D" id="1.10.1580.10">
    <property type="match status" value="1"/>
</dbReference>
<accession>A0A976RRP7</accession>
<feature type="binding site" evidence="5">
    <location>
        <position position="176"/>
    </location>
    <ligand>
        <name>GTP</name>
        <dbReference type="ChEBI" id="CHEBI:37565"/>
    </ligand>
</feature>
<comment type="function">
    <text evidence="4">Required for a late step of 50S ribosomal subunit assembly. Has GTPase activity.</text>
</comment>
<sequence length="286" mass="32126">MGVNIQWFPGHMAKAIRQFEENVHLVDIIFELVDARAPFSSMNPEVARIGVDKPHLLILTKADLADAHLTKQWIKYFDTHGYTAIAVDSKQNGANKLVTQTAQSILRPKLAAELKRGMKQRPIKAICVGVPNVGKSTLLNRLVQKRAAQVGNRPGVTKGQQWLRSSKDLELLDTPGILWPKFQNQAIANKLALTGAIKDNLYASDDIALFALAFFSKHRQTELMTRYRLTDADLELSTVDLLLKITKQIGMRDDYERASVRLIQDVRKGKLGRFTLDSMDLVDPNE</sequence>
<dbReference type="EMBL" id="CP093361">
    <property type="protein sequence ID" value="UQS86573.1"/>
    <property type="molecule type" value="Genomic_DNA"/>
</dbReference>
<dbReference type="PROSITE" id="PS51721">
    <property type="entry name" value="G_CP"/>
    <property type="match status" value="1"/>
</dbReference>
<dbReference type="InterPro" id="IPR016478">
    <property type="entry name" value="GTPase_MTG1"/>
</dbReference>
<dbReference type="Pfam" id="PF01926">
    <property type="entry name" value="MMR_HSR1"/>
    <property type="match status" value="1"/>
</dbReference>
<evidence type="ECO:0000256" key="5">
    <source>
        <dbReference type="PIRSR" id="PIRSR006230-1"/>
    </source>
</evidence>
<proteinExistence type="inferred from homology"/>
<dbReference type="PANTHER" id="PTHR45782">
    <property type="entry name" value="MITOCHONDRIAL RIBOSOME-ASSOCIATED GTPASE 1"/>
    <property type="match status" value="1"/>
</dbReference>
<keyword evidence="2 4" id="KW-0547">Nucleotide-binding</keyword>
<dbReference type="Proteomes" id="UP000831181">
    <property type="component" value="Chromosome"/>
</dbReference>
<dbReference type="KEGG" id="lbe:MOO44_06680"/>
<keyword evidence="3 4" id="KW-0342">GTP-binding</keyword>
<dbReference type="NCBIfam" id="TIGR03596">
    <property type="entry name" value="GTPase_YlqF"/>
    <property type="match status" value="1"/>
</dbReference>
<dbReference type="InterPro" id="IPR006073">
    <property type="entry name" value="GTP-bd"/>
</dbReference>
<dbReference type="PIRSF" id="PIRSF006230">
    <property type="entry name" value="MG442"/>
    <property type="match status" value="1"/>
</dbReference>
<gene>
    <name evidence="7" type="primary">ylqF</name>
    <name evidence="7" type="ORF">MOO44_06680</name>
</gene>
<evidence type="ECO:0000256" key="2">
    <source>
        <dbReference type="ARBA" id="ARBA00022741"/>
    </source>
</evidence>
<dbReference type="InterPro" id="IPR030378">
    <property type="entry name" value="G_CP_dom"/>
</dbReference>
<evidence type="ECO:0000256" key="3">
    <source>
        <dbReference type="ARBA" id="ARBA00023134"/>
    </source>
</evidence>
<dbReference type="GO" id="GO:0006412">
    <property type="term" value="P:translation"/>
    <property type="evidence" value="ECO:0007669"/>
    <property type="project" value="TreeGrafter"/>
</dbReference>
<dbReference type="PRINTS" id="PR00326">
    <property type="entry name" value="GTP1OBG"/>
</dbReference>
<dbReference type="Gene3D" id="3.40.50.300">
    <property type="entry name" value="P-loop containing nucleotide triphosphate hydrolases"/>
    <property type="match status" value="1"/>
</dbReference>